<name>A0A096BLP3_9BACT</name>
<reference evidence="2 3" key="1">
    <citation type="submission" date="2014-07" db="EMBL/GenBank/DDBJ databases">
        <authorList>
            <person name="McCorrison J."/>
            <person name="Sanka R."/>
            <person name="Torralba M."/>
            <person name="Gillis M."/>
            <person name="Haft D.H."/>
            <person name="Methe B."/>
            <person name="Sutton G."/>
            <person name="Nelson K.E."/>
        </authorList>
    </citation>
    <scope>NUCLEOTIDE SEQUENCE [LARGE SCALE GENOMIC DNA]</scope>
    <source>
        <strain evidence="2 3">DNF00853</strain>
    </source>
</reference>
<dbReference type="OrthoDB" id="9940267at2"/>
<feature type="transmembrane region" description="Helical" evidence="1">
    <location>
        <begin position="32"/>
        <end position="53"/>
    </location>
</feature>
<evidence type="ECO:0000256" key="1">
    <source>
        <dbReference type="SAM" id="Phobius"/>
    </source>
</evidence>
<dbReference type="AlphaFoldDB" id="A0A096BLP3"/>
<keyword evidence="1" id="KW-0812">Transmembrane</keyword>
<protein>
    <submittedName>
        <fullName evidence="2">Uncharacterized protein</fullName>
    </submittedName>
</protein>
<feature type="transmembrane region" description="Helical" evidence="1">
    <location>
        <begin position="9"/>
        <end position="26"/>
    </location>
</feature>
<gene>
    <name evidence="2" type="ORF">HMPREF2137_09035</name>
</gene>
<evidence type="ECO:0000313" key="2">
    <source>
        <dbReference type="EMBL" id="KGF34074.1"/>
    </source>
</evidence>
<dbReference type="RefSeq" id="WP_036873703.1">
    <property type="nucleotide sequence ID" value="NZ_JRNN01000073.1"/>
</dbReference>
<sequence>MRKKLSTSMALYCVYIGVFLLVLSHITGWNRINGILLTALLFIVLGVIGFVLIQRHQDKY</sequence>
<evidence type="ECO:0000313" key="3">
    <source>
        <dbReference type="Proteomes" id="UP000029556"/>
    </source>
</evidence>
<dbReference type="Proteomes" id="UP000029556">
    <property type="component" value="Unassembled WGS sequence"/>
</dbReference>
<keyword evidence="1" id="KW-0472">Membrane</keyword>
<organism evidence="2 3">
    <name type="scientific">Hoylesella buccalis DNF00853</name>
    <dbReference type="NCBI Taxonomy" id="1401074"/>
    <lineage>
        <taxon>Bacteria</taxon>
        <taxon>Pseudomonadati</taxon>
        <taxon>Bacteroidota</taxon>
        <taxon>Bacteroidia</taxon>
        <taxon>Bacteroidales</taxon>
        <taxon>Prevotellaceae</taxon>
        <taxon>Hoylesella</taxon>
    </lineage>
</organism>
<proteinExistence type="predicted"/>
<dbReference type="EMBL" id="JRNN01000073">
    <property type="protein sequence ID" value="KGF34074.1"/>
    <property type="molecule type" value="Genomic_DNA"/>
</dbReference>
<comment type="caution">
    <text evidence="2">The sequence shown here is derived from an EMBL/GenBank/DDBJ whole genome shotgun (WGS) entry which is preliminary data.</text>
</comment>
<accession>A0A096BLP3</accession>
<keyword evidence="1" id="KW-1133">Transmembrane helix</keyword>